<feature type="compositionally biased region" description="Low complexity" evidence="2">
    <location>
        <begin position="49"/>
        <end position="100"/>
    </location>
</feature>
<feature type="compositionally biased region" description="Polar residues" evidence="2">
    <location>
        <begin position="421"/>
        <end position="432"/>
    </location>
</feature>
<evidence type="ECO:0000313" key="4">
    <source>
        <dbReference type="Proteomes" id="UP000823775"/>
    </source>
</evidence>
<protein>
    <recommendedName>
        <fullName evidence="5">QWRF motif-containing protein 2</fullName>
    </recommendedName>
</protein>
<feature type="compositionally biased region" description="Low complexity" evidence="2">
    <location>
        <begin position="400"/>
        <end position="414"/>
    </location>
</feature>
<evidence type="ECO:0000313" key="3">
    <source>
        <dbReference type="EMBL" id="MCD7454136.1"/>
    </source>
</evidence>
<sequence>MVAAVSTTKPYPKVTSNGLSYQNPKRPPLLPSEAENGPSRRPKSREVTSRYLSTSSSSSVSTTSSSNTSTTYSSSSNSIASLRSPSPMVTRTVRPVATPVQNSGSVKRSQSVDRRRPVTPVSAEKSAAAKQLLNSSRSLSVSFQGQSLSIPVSKAKPAPATNNIGSVRKGTPERRKVTAEFETPERRKATAGFVTPERRKVAAELVIDRTENVKPSDQHRWPGRSKSLNSSFLSRSMDRVSIDKPKFGSGSVTSSSMKSVIDIYHRARIEAKLKPQSDNDEVDMKSAYGSAISADALASDSESVSSGSISGVHDGPTVTQGRGGPRGIVVPARFWQETNNRIRRGPELGSSMEKNGNLKTVAPPKQMGNKKFLTDSPRTSPRGVPASRGLVSPLRGGLRPASPSKALAPSANSPLRGMPSPTRTRNGAMGSISNNSCIMPSILSFAADARRGRVGENRIVDAHELRLLYNRHLQWRFVNAQAETALRAQTTTAERNLYNAWLTILKLRHSVKSKRIQLQLLRQNVKLHSILKGQGPYLENWGMIDGEHCNSLSGTICALEASTIRLPVVEGTRAEVQNVKDAISSAVDVMQAMGSSMCSLLPKVKQVDSMVCELADVVANERALLDQCKDLLSSMTALQVKECSLRTHLLQIKDAVSCSTTEVQV</sequence>
<feature type="region of interest" description="Disordered" evidence="2">
    <location>
        <begin position="1"/>
        <end position="126"/>
    </location>
</feature>
<organism evidence="3 4">
    <name type="scientific">Datura stramonium</name>
    <name type="common">Jimsonweed</name>
    <name type="synonym">Common thornapple</name>
    <dbReference type="NCBI Taxonomy" id="4076"/>
    <lineage>
        <taxon>Eukaryota</taxon>
        <taxon>Viridiplantae</taxon>
        <taxon>Streptophyta</taxon>
        <taxon>Embryophyta</taxon>
        <taxon>Tracheophyta</taxon>
        <taxon>Spermatophyta</taxon>
        <taxon>Magnoliopsida</taxon>
        <taxon>eudicotyledons</taxon>
        <taxon>Gunneridae</taxon>
        <taxon>Pentapetalae</taxon>
        <taxon>asterids</taxon>
        <taxon>lamiids</taxon>
        <taxon>Solanales</taxon>
        <taxon>Solanaceae</taxon>
        <taxon>Solanoideae</taxon>
        <taxon>Datureae</taxon>
        <taxon>Datura</taxon>
    </lineage>
</organism>
<dbReference type="InterPro" id="IPR007573">
    <property type="entry name" value="QWRF"/>
</dbReference>
<comment type="caution">
    <text evidence="3">The sequence shown here is derived from an EMBL/GenBank/DDBJ whole genome shotgun (WGS) entry which is preliminary data.</text>
</comment>
<dbReference type="Pfam" id="PF04484">
    <property type="entry name" value="QWRF"/>
    <property type="match status" value="1"/>
</dbReference>
<comment type="similarity">
    <text evidence="1">Belongs to the QWRF family.</text>
</comment>
<feature type="compositionally biased region" description="Basic and acidic residues" evidence="2">
    <location>
        <begin position="170"/>
        <end position="184"/>
    </location>
</feature>
<keyword evidence="4" id="KW-1185">Reference proteome</keyword>
<evidence type="ECO:0000256" key="2">
    <source>
        <dbReference type="SAM" id="MobiDB-lite"/>
    </source>
</evidence>
<reference evidence="3 4" key="1">
    <citation type="journal article" date="2021" name="BMC Genomics">
        <title>Datura genome reveals duplications of psychoactive alkaloid biosynthetic genes and high mutation rate following tissue culture.</title>
        <authorList>
            <person name="Rajewski A."/>
            <person name="Carter-House D."/>
            <person name="Stajich J."/>
            <person name="Litt A."/>
        </authorList>
    </citation>
    <scope>NUCLEOTIDE SEQUENCE [LARGE SCALE GENOMIC DNA]</scope>
    <source>
        <strain evidence="3">AR-01</strain>
    </source>
</reference>
<evidence type="ECO:0000256" key="1">
    <source>
        <dbReference type="ARBA" id="ARBA00010016"/>
    </source>
</evidence>
<name>A0ABS8S738_DATST</name>
<dbReference type="PANTHER" id="PTHR31807:SF51">
    <property type="entry name" value="PROTEIN SNOWY COTYLEDON 3"/>
    <property type="match status" value="1"/>
</dbReference>
<feature type="region of interest" description="Disordered" evidence="2">
    <location>
        <begin position="302"/>
        <end position="327"/>
    </location>
</feature>
<dbReference type="EMBL" id="JACEIK010000287">
    <property type="protein sequence ID" value="MCD7454136.1"/>
    <property type="molecule type" value="Genomic_DNA"/>
</dbReference>
<dbReference type="PANTHER" id="PTHR31807">
    <property type="entry name" value="AUGMIN FAMILY MEMBER"/>
    <property type="match status" value="1"/>
</dbReference>
<evidence type="ECO:0008006" key="5">
    <source>
        <dbReference type="Google" id="ProtNLM"/>
    </source>
</evidence>
<feature type="compositionally biased region" description="Polar residues" evidence="2">
    <location>
        <begin position="1"/>
        <end position="23"/>
    </location>
</feature>
<accession>A0ABS8S738</accession>
<feature type="region of interest" description="Disordered" evidence="2">
    <location>
        <begin position="153"/>
        <end position="184"/>
    </location>
</feature>
<gene>
    <name evidence="3" type="ORF">HAX54_023618</name>
</gene>
<feature type="region of interest" description="Disordered" evidence="2">
    <location>
        <begin position="344"/>
        <end position="432"/>
    </location>
</feature>
<dbReference type="Proteomes" id="UP000823775">
    <property type="component" value="Unassembled WGS sequence"/>
</dbReference>
<feature type="compositionally biased region" description="Low complexity" evidence="2">
    <location>
        <begin position="302"/>
        <end position="312"/>
    </location>
</feature>
<proteinExistence type="inferred from homology"/>